<evidence type="ECO:0000256" key="2">
    <source>
        <dbReference type="ARBA" id="ARBA00022801"/>
    </source>
</evidence>
<accession>A0A5N5RMM1</accession>
<reference evidence="5 6" key="1">
    <citation type="journal article" date="2019" name="Int. J. Syst. Evol. Microbiol.">
        <title>Bifidobacterium jacchi sp. nov., isolated from the faeces of a baby common marmoset (Callithrix jacchus).</title>
        <authorList>
            <person name="Modesto M."/>
            <person name="Watanabe K."/>
            <person name="Arita M."/>
            <person name="Satti M."/>
            <person name="Oki K."/>
            <person name="Sciavilla P."/>
            <person name="Patavino C."/>
            <person name="Camma C."/>
            <person name="Michelini S."/>
            <person name="Sgorbati B."/>
            <person name="Mattarelli P."/>
        </authorList>
    </citation>
    <scope>NUCLEOTIDE SEQUENCE [LARGE SCALE GENOMIC DNA]</scope>
    <source>
        <strain evidence="5 6">MRM 9.3</strain>
    </source>
</reference>
<comment type="caution">
    <text evidence="5">The sequence shown here is derived from an EMBL/GenBank/DDBJ whole genome shotgun (WGS) entry which is preliminary data.</text>
</comment>
<gene>
    <name evidence="5" type="ORF">EHS19_01180</name>
</gene>
<dbReference type="InterPro" id="IPR050565">
    <property type="entry name" value="LYPA1-2/EST-like"/>
</dbReference>
<organism evidence="5 6">
    <name type="scientific">Bifidobacterium jacchi</name>
    <dbReference type="NCBI Taxonomy" id="2490545"/>
    <lineage>
        <taxon>Bacteria</taxon>
        <taxon>Bacillati</taxon>
        <taxon>Actinomycetota</taxon>
        <taxon>Actinomycetes</taxon>
        <taxon>Bifidobacteriales</taxon>
        <taxon>Bifidobacteriaceae</taxon>
        <taxon>Bifidobacterium</taxon>
    </lineage>
</organism>
<dbReference type="InterPro" id="IPR003140">
    <property type="entry name" value="PLipase/COase/thioEstase"/>
</dbReference>
<feature type="domain" description="Phospholipase/carboxylesterase/thioesterase" evidence="4">
    <location>
        <begin position="175"/>
        <end position="300"/>
    </location>
</feature>
<dbReference type="PANTHER" id="PTHR10655">
    <property type="entry name" value="LYSOPHOSPHOLIPASE-RELATED"/>
    <property type="match status" value="1"/>
</dbReference>
<evidence type="ECO:0000313" key="5">
    <source>
        <dbReference type="EMBL" id="KAB5608585.1"/>
    </source>
</evidence>
<proteinExistence type="inferred from homology"/>
<dbReference type="AlphaFoldDB" id="A0A5N5RMM1"/>
<dbReference type="GO" id="GO:0016787">
    <property type="term" value="F:hydrolase activity"/>
    <property type="evidence" value="ECO:0007669"/>
    <property type="project" value="UniProtKB-KW"/>
</dbReference>
<name>A0A5N5RMM1_9BIFI</name>
<dbReference type="Gene3D" id="3.40.50.1820">
    <property type="entry name" value="alpha/beta hydrolase"/>
    <property type="match status" value="1"/>
</dbReference>
<protein>
    <submittedName>
        <fullName evidence="5">Esterase</fullName>
    </submittedName>
</protein>
<comment type="similarity">
    <text evidence="1">Belongs to the AB hydrolase superfamily. AB hydrolase 2 family.</text>
</comment>
<keyword evidence="2" id="KW-0378">Hydrolase</keyword>
<dbReference type="OrthoDB" id="9780848at2"/>
<dbReference type="Pfam" id="PF02230">
    <property type="entry name" value="Abhydrolase_2"/>
    <property type="match status" value="1"/>
</dbReference>
<keyword evidence="6" id="KW-1185">Reference proteome</keyword>
<dbReference type="PANTHER" id="PTHR10655:SF17">
    <property type="entry name" value="LYSOPHOSPHOLIPASE-LIKE PROTEIN 1"/>
    <property type="match status" value="1"/>
</dbReference>
<dbReference type="RefSeq" id="WP_151915954.1">
    <property type="nucleotide sequence ID" value="NZ_RQSP01000002.1"/>
</dbReference>
<dbReference type="EMBL" id="RQSP01000002">
    <property type="protein sequence ID" value="KAB5608585.1"/>
    <property type="molecule type" value="Genomic_DNA"/>
</dbReference>
<evidence type="ECO:0000256" key="1">
    <source>
        <dbReference type="ARBA" id="ARBA00006499"/>
    </source>
</evidence>
<dbReference type="SUPFAM" id="SSF53474">
    <property type="entry name" value="alpha/beta-Hydrolases"/>
    <property type="match status" value="2"/>
</dbReference>
<dbReference type="InterPro" id="IPR029058">
    <property type="entry name" value="AB_hydrolase_fold"/>
</dbReference>
<evidence type="ECO:0000259" key="4">
    <source>
        <dbReference type="Pfam" id="PF02230"/>
    </source>
</evidence>
<sequence length="310" mass="33055">MDAAASAYYPGEFPGDASGDLPARERQGRIETSPDAGRIRHVRYSRGGGAVAPTHPLFLCLHGWGANEDDMADIMRYIAPYNDFVSLRAPYELPTASARSSVDSSAAAQSSVEPQSPAAAASSAAHAAVTAASAAPAADAGAASSLPYRHRQAFSWFTARQPFGDDLDREAFRAASAINDWVAANIPADRAVVPLGFAQGAALAVHLLRINPQRYRAAVALSGFIAPGGVTGTAPADDRLDQYDIPVFFAYGRNDAVIPKYELFAAAAWLEEHTWLTSKGYRTLDHAVSMEEFADLRDWLLTNDISSGLL</sequence>
<evidence type="ECO:0000256" key="3">
    <source>
        <dbReference type="SAM" id="MobiDB-lite"/>
    </source>
</evidence>
<dbReference type="Proteomes" id="UP000326336">
    <property type="component" value="Unassembled WGS sequence"/>
</dbReference>
<evidence type="ECO:0000313" key="6">
    <source>
        <dbReference type="Proteomes" id="UP000326336"/>
    </source>
</evidence>
<feature type="region of interest" description="Disordered" evidence="3">
    <location>
        <begin position="1"/>
        <end position="23"/>
    </location>
</feature>